<organism evidence="1 2">
    <name type="scientific">Flavobacterium alkalisoli</name>
    <dbReference type="NCBI Taxonomy" id="2602769"/>
    <lineage>
        <taxon>Bacteria</taxon>
        <taxon>Pseudomonadati</taxon>
        <taxon>Bacteroidota</taxon>
        <taxon>Flavobacteriia</taxon>
        <taxon>Flavobacteriales</taxon>
        <taxon>Flavobacteriaceae</taxon>
        <taxon>Flavobacterium</taxon>
    </lineage>
</organism>
<dbReference type="InterPro" id="IPR016161">
    <property type="entry name" value="Ald_DH/histidinol_DH"/>
</dbReference>
<dbReference type="KEGG" id="fak:FUA48_15980"/>
<evidence type="ECO:0000313" key="1">
    <source>
        <dbReference type="EMBL" id="QEE51550.1"/>
    </source>
</evidence>
<dbReference type="GO" id="GO:0016491">
    <property type="term" value="F:oxidoreductase activity"/>
    <property type="evidence" value="ECO:0007669"/>
    <property type="project" value="InterPro"/>
</dbReference>
<evidence type="ECO:0008006" key="3">
    <source>
        <dbReference type="Google" id="ProtNLM"/>
    </source>
</evidence>
<dbReference type="AlphaFoldDB" id="A0A5B9FWU9"/>
<sequence length="83" mass="9101">MNAAKKIVPNARFIFASTSHVYKTDNPHPGGEDDLMVNDHTAFRADWMPFGGGDSSGIGMGGIAHTIDEMTRTKLTVFKSRYL</sequence>
<gene>
    <name evidence="1" type="ORF">FUA48_15980</name>
</gene>
<reference evidence="1 2" key="1">
    <citation type="submission" date="2019-08" db="EMBL/GenBank/DDBJ databases">
        <title>Flavobacterium alkalisoli sp. nov., isolated from rhizosphere soil of Suaeda salsa.</title>
        <authorList>
            <person name="Sun J.-Q."/>
            <person name="Xu L."/>
        </authorList>
    </citation>
    <scope>NUCLEOTIDE SEQUENCE [LARGE SCALE GENOMIC DNA]</scope>
    <source>
        <strain evidence="1 2">XS-5</strain>
    </source>
</reference>
<dbReference type="EMBL" id="CP042831">
    <property type="protein sequence ID" value="QEE51550.1"/>
    <property type="molecule type" value="Genomic_DNA"/>
</dbReference>
<proteinExistence type="predicted"/>
<name>A0A5B9FWU9_9FLAO</name>
<keyword evidence="2" id="KW-1185">Reference proteome</keyword>
<evidence type="ECO:0000313" key="2">
    <source>
        <dbReference type="Proteomes" id="UP000321222"/>
    </source>
</evidence>
<protein>
    <recommendedName>
        <fullName evidence="3">Aldehyde dehydrogenase family protein</fullName>
    </recommendedName>
</protein>
<accession>A0A5B9FWU9</accession>
<dbReference type="SUPFAM" id="SSF53720">
    <property type="entry name" value="ALDH-like"/>
    <property type="match status" value="1"/>
</dbReference>
<dbReference type="Proteomes" id="UP000321222">
    <property type="component" value="Chromosome"/>
</dbReference>
<dbReference type="OrthoDB" id="9762913at2"/>